<accession>A0A6M0QQU9</accession>
<protein>
    <submittedName>
        <fullName evidence="3">CHAP domain-containing protein</fullName>
    </submittedName>
</protein>
<keyword evidence="4" id="KW-1185">Reference proteome</keyword>
<evidence type="ECO:0000259" key="2">
    <source>
        <dbReference type="PROSITE" id="PS50911"/>
    </source>
</evidence>
<reference evidence="3 4" key="1">
    <citation type="submission" date="2020-02" db="EMBL/GenBank/DDBJ databases">
        <authorList>
            <person name="Chen W.-M."/>
        </authorList>
    </citation>
    <scope>NUCLEOTIDE SEQUENCE [LARGE SCALE GENOMIC DNA]</scope>
    <source>
        <strain evidence="3 4">KMS-5</strain>
    </source>
</reference>
<dbReference type="Proteomes" id="UP000477782">
    <property type="component" value="Unassembled WGS sequence"/>
</dbReference>
<evidence type="ECO:0000256" key="1">
    <source>
        <dbReference type="SAM" id="MobiDB-lite"/>
    </source>
</evidence>
<feature type="domain" description="Peptidase C51" evidence="2">
    <location>
        <begin position="76"/>
        <end position="199"/>
    </location>
</feature>
<dbReference type="EMBL" id="JAAIVJ010000001">
    <property type="protein sequence ID" value="NEY89144.1"/>
    <property type="molecule type" value="Genomic_DNA"/>
</dbReference>
<dbReference type="InterPro" id="IPR038765">
    <property type="entry name" value="Papain-like_cys_pep_sf"/>
</dbReference>
<sequence>MAATPITGALAAEVAATDVVAPAQAVAEAPARKPLFAFLAPKTAEEKAALRAERQAARDEKKLARGSNHAQSASAGEAARAEVKEAVAVAVANRPKGRLWCVPFARAVSGVEIRGNARTWWEQAKGLYARGQEPQVGAVMAFAASRAMPKGHVAVVSKVVSEREILVDQANWVKNRVTQDTLVVDVSAQGDWSAVKVANANGTLGRVNPINGFIYN</sequence>
<organism evidence="3 4">
    <name type="scientific">Tabrizicola oligotrophica</name>
    <dbReference type="NCBI Taxonomy" id="2710650"/>
    <lineage>
        <taxon>Bacteria</taxon>
        <taxon>Pseudomonadati</taxon>
        <taxon>Pseudomonadota</taxon>
        <taxon>Alphaproteobacteria</taxon>
        <taxon>Rhodobacterales</taxon>
        <taxon>Paracoccaceae</taxon>
        <taxon>Tabrizicola</taxon>
    </lineage>
</organism>
<feature type="region of interest" description="Disordered" evidence="1">
    <location>
        <begin position="58"/>
        <end position="77"/>
    </location>
</feature>
<dbReference type="Pfam" id="PF05257">
    <property type="entry name" value="CHAP"/>
    <property type="match status" value="1"/>
</dbReference>
<dbReference type="Gene3D" id="3.90.1720.10">
    <property type="entry name" value="endopeptidase domain like (from Nostoc punctiforme)"/>
    <property type="match status" value="1"/>
</dbReference>
<dbReference type="SUPFAM" id="SSF54001">
    <property type="entry name" value="Cysteine proteinases"/>
    <property type="match status" value="1"/>
</dbReference>
<proteinExistence type="predicted"/>
<evidence type="ECO:0000313" key="4">
    <source>
        <dbReference type="Proteomes" id="UP000477782"/>
    </source>
</evidence>
<dbReference type="AlphaFoldDB" id="A0A6M0QQU9"/>
<dbReference type="PROSITE" id="PS50911">
    <property type="entry name" value="CHAP"/>
    <property type="match status" value="1"/>
</dbReference>
<evidence type="ECO:0000313" key="3">
    <source>
        <dbReference type="EMBL" id="NEY89144.1"/>
    </source>
</evidence>
<comment type="caution">
    <text evidence="3">The sequence shown here is derived from an EMBL/GenBank/DDBJ whole genome shotgun (WGS) entry which is preliminary data.</text>
</comment>
<gene>
    <name evidence="3" type="ORF">G4Z14_02460</name>
</gene>
<name>A0A6M0QQU9_9RHOB</name>
<dbReference type="InterPro" id="IPR007921">
    <property type="entry name" value="CHAP_dom"/>
</dbReference>